<dbReference type="KEGG" id="mpaf:R5R33_12915"/>
<sequence length="251" mass="28579">MSMDEQSPHLTIAGEPSESDVSVEKLDHDITTGSPLAPGNLFALYLRPSRFFSNHSWLYRRYEIILVAWLAGVISIQERIDVSLSRFGMTENPSMMVTGADVSGAWAAYFGFSLTAGMVKGVLLWFLAGWWYHARLELSGAKDVPIEHARAAYQYQNLVQTLPSLVFVIAISFQYSSYVAYWQEGSEVWATFLLLFSYWSCWVSYYASRTFSVSKWKAGFWFLLLPIIFYSYLFGFISIPQFSIGPFRFAG</sequence>
<gene>
    <name evidence="2" type="ORF">R5R33_12915</name>
</gene>
<keyword evidence="1" id="KW-0812">Transmembrane</keyword>
<feature type="transmembrane region" description="Helical" evidence="1">
    <location>
        <begin position="106"/>
        <end position="132"/>
    </location>
</feature>
<dbReference type="AlphaFoldDB" id="A0AAU0MYX9"/>
<protein>
    <recommendedName>
        <fullName evidence="4">Yip1 domain-containing protein</fullName>
    </recommendedName>
</protein>
<feature type="transmembrane region" description="Helical" evidence="1">
    <location>
        <begin position="162"/>
        <end position="182"/>
    </location>
</feature>
<organism evidence="2 3">
    <name type="scientific">Microbulbifer pacificus</name>
    <dbReference type="NCBI Taxonomy" id="407164"/>
    <lineage>
        <taxon>Bacteria</taxon>
        <taxon>Pseudomonadati</taxon>
        <taxon>Pseudomonadota</taxon>
        <taxon>Gammaproteobacteria</taxon>
        <taxon>Cellvibrionales</taxon>
        <taxon>Microbulbiferaceae</taxon>
        <taxon>Microbulbifer</taxon>
    </lineage>
</organism>
<dbReference type="Proteomes" id="UP001302477">
    <property type="component" value="Chromosome"/>
</dbReference>
<feature type="transmembrane region" description="Helical" evidence="1">
    <location>
        <begin position="188"/>
        <end position="207"/>
    </location>
</feature>
<evidence type="ECO:0000313" key="3">
    <source>
        <dbReference type="Proteomes" id="UP001302477"/>
    </source>
</evidence>
<evidence type="ECO:0008006" key="4">
    <source>
        <dbReference type="Google" id="ProtNLM"/>
    </source>
</evidence>
<name>A0AAU0MYX9_9GAMM</name>
<dbReference type="EMBL" id="CP137555">
    <property type="protein sequence ID" value="WOX04638.1"/>
    <property type="molecule type" value="Genomic_DNA"/>
</dbReference>
<evidence type="ECO:0000256" key="1">
    <source>
        <dbReference type="SAM" id="Phobius"/>
    </source>
</evidence>
<dbReference type="RefSeq" id="WP_318953115.1">
    <property type="nucleotide sequence ID" value="NZ_CP137555.1"/>
</dbReference>
<keyword evidence="1" id="KW-0472">Membrane</keyword>
<proteinExistence type="predicted"/>
<evidence type="ECO:0000313" key="2">
    <source>
        <dbReference type="EMBL" id="WOX04638.1"/>
    </source>
</evidence>
<reference evidence="2 3" key="1">
    <citation type="submission" date="2023-10" db="EMBL/GenBank/DDBJ databases">
        <title>Description of Microbulbifer bruguierae sp. nov., isolated from the sediments of mangrove plant Bruguiera sexangula and comparative genomic analyses of the genus Microbulbifer.</title>
        <authorList>
            <person name="Long M."/>
        </authorList>
    </citation>
    <scope>NUCLEOTIDE SEQUENCE [LARGE SCALE GENOMIC DNA]</scope>
    <source>
        <strain evidence="2 3">SPO729</strain>
    </source>
</reference>
<keyword evidence="1" id="KW-1133">Transmembrane helix</keyword>
<feature type="transmembrane region" description="Helical" evidence="1">
    <location>
        <begin position="219"/>
        <end position="239"/>
    </location>
</feature>
<accession>A0AAU0MYX9</accession>
<keyword evidence="3" id="KW-1185">Reference proteome</keyword>